<name>A0A9D1NS68_9FIRM</name>
<dbReference type="Pfam" id="PF00005">
    <property type="entry name" value="ABC_tran"/>
    <property type="match status" value="1"/>
</dbReference>
<dbReference type="FunFam" id="3.40.50.300:FF:000032">
    <property type="entry name" value="Export ABC transporter ATP-binding protein"/>
    <property type="match status" value="1"/>
</dbReference>
<dbReference type="InterPro" id="IPR015854">
    <property type="entry name" value="ABC_transpr_LolD-like"/>
</dbReference>
<dbReference type="InterPro" id="IPR017911">
    <property type="entry name" value="MacB-like_ATP-bd"/>
</dbReference>
<evidence type="ECO:0000313" key="5">
    <source>
        <dbReference type="EMBL" id="HIV11837.1"/>
    </source>
</evidence>
<organism evidence="5 6">
    <name type="scientific">Candidatus Pullilachnospira stercoravium</name>
    <dbReference type="NCBI Taxonomy" id="2840913"/>
    <lineage>
        <taxon>Bacteria</taxon>
        <taxon>Bacillati</taxon>
        <taxon>Bacillota</taxon>
        <taxon>Clostridia</taxon>
        <taxon>Lachnospirales</taxon>
        <taxon>Lachnospiraceae</taxon>
        <taxon>Lachnospiraceae incertae sedis</taxon>
        <taxon>Candidatus Pullilachnospira</taxon>
    </lineage>
</organism>
<dbReference type="CDD" id="cd03255">
    <property type="entry name" value="ABC_MJ0796_LolCDE_FtsE"/>
    <property type="match status" value="1"/>
</dbReference>
<gene>
    <name evidence="5" type="ORF">IAA63_01675</name>
</gene>
<reference evidence="5" key="1">
    <citation type="submission" date="2020-10" db="EMBL/GenBank/DDBJ databases">
        <authorList>
            <person name="Gilroy R."/>
        </authorList>
    </citation>
    <scope>NUCLEOTIDE SEQUENCE</scope>
    <source>
        <strain evidence="5">ChiBcec2-4451</strain>
    </source>
</reference>
<dbReference type="EMBL" id="DVON01000033">
    <property type="protein sequence ID" value="HIV11837.1"/>
    <property type="molecule type" value="Genomic_DNA"/>
</dbReference>
<dbReference type="InterPro" id="IPR003439">
    <property type="entry name" value="ABC_transporter-like_ATP-bd"/>
</dbReference>
<dbReference type="GO" id="GO:0005886">
    <property type="term" value="C:plasma membrane"/>
    <property type="evidence" value="ECO:0007669"/>
    <property type="project" value="TreeGrafter"/>
</dbReference>
<dbReference type="PROSITE" id="PS00211">
    <property type="entry name" value="ABC_TRANSPORTER_1"/>
    <property type="match status" value="1"/>
</dbReference>
<dbReference type="GO" id="GO:0098796">
    <property type="term" value="C:membrane protein complex"/>
    <property type="evidence" value="ECO:0007669"/>
    <property type="project" value="UniProtKB-ARBA"/>
</dbReference>
<keyword evidence="2" id="KW-0547">Nucleotide-binding</keyword>
<dbReference type="Proteomes" id="UP000886723">
    <property type="component" value="Unassembled WGS sequence"/>
</dbReference>
<evidence type="ECO:0000256" key="1">
    <source>
        <dbReference type="ARBA" id="ARBA00022448"/>
    </source>
</evidence>
<dbReference type="PROSITE" id="PS50893">
    <property type="entry name" value="ABC_TRANSPORTER_2"/>
    <property type="match status" value="1"/>
</dbReference>
<dbReference type="SUPFAM" id="SSF52540">
    <property type="entry name" value="P-loop containing nucleoside triphosphate hydrolases"/>
    <property type="match status" value="1"/>
</dbReference>
<dbReference type="AlphaFoldDB" id="A0A9D1NS68"/>
<dbReference type="InterPro" id="IPR027417">
    <property type="entry name" value="P-loop_NTPase"/>
</dbReference>
<dbReference type="InterPro" id="IPR017871">
    <property type="entry name" value="ABC_transporter-like_CS"/>
</dbReference>
<keyword evidence="1" id="KW-0813">Transport</keyword>
<accession>A0A9D1NS68</accession>
<evidence type="ECO:0000313" key="6">
    <source>
        <dbReference type="Proteomes" id="UP000886723"/>
    </source>
</evidence>
<comment type="caution">
    <text evidence="5">The sequence shown here is derived from an EMBL/GenBank/DDBJ whole genome shotgun (WGS) entry which is preliminary data.</text>
</comment>
<dbReference type="GO" id="GO:0022857">
    <property type="term" value="F:transmembrane transporter activity"/>
    <property type="evidence" value="ECO:0007669"/>
    <property type="project" value="TreeGrafter"/>
</dbReference>
<protein>
    <submittedName>
        <fullName evidence="5">ABC transporter ATP-binding protein</fullName>
    </submittedName>
</protein>
<dbReference type="SMART" id="SM00382">
    <property type="entry name" value="AAA"/>
    <property type="match status" value="1"/>
</dbReference>
<evidence type="ECO:0000256" key="3">
    <source>
        <dbReference type="ARBA" id="ARBA00022840"/>
    </source>
</evidence>
<keyword evidence="3 5" id="KW-0067">ATP-binding</keyword>
<dbReference type="Gene3D" id="3.40.50.300">
    <property type="entry name" value="P-loop containing nucleotide triphosphate hydrolases"/>
    <property type="match status" value="1"/>
</dbReference>
<sequence>MIRCSHIKKIYNKDKPNQLEALSDVTFSVEPGELVAVMGKSGCGKSTLLHILGCLDTLDGGEYQLNGKKMEAARDREMARIRNEQIGIVLQDFALVEEFTAMENVLLPLDFSAKKIHGKKALALEALKKVEMEEYAGQVTGTMSGGQKQRVAIARAIVNSPAVLLADEPTGALDTATSEGIMDLFEKLNRSGMTIVVVTHDPQVALRCGRTFEMKDGRMWEAAAVRTDSAPG</sequence>
<evidence type="ECO:0000259" key="4">
    <source>
        <dbReference type="PROSITE" id="PS50893"/>
    </source>
</evidence>
<dbReference type="GO" id="GO:0016887">
    <property type="term" value="F:ATP hydrolysis activity"/>
    <property type="evidence" value="ECO:0007669"/>
    <property type="project" value="InterPro"/>
</dbReference>
<dbReference type="PANTHER" id="PTHR24220:SF86">
    <property type="entry name" value="ABC TRANSPORTER ABCH.1"/>
    <property type="match status" value="1"/>
</dbReference>
<dbReference type="GO" id="GO:0005524">
    <property type="term" value="F:ATP binding"/>
    <property type="evidence" value="ECO:0007669"/>
    <property type="project" value="UniProtKB-KW"/>
</dbReference>
<proteinExistence type="predicted"/>
<feature type="domain" description="ABC transporter" evidence="4">
    <location>
        <begin position="2"/>
        <end position="227"/>
    </location>
</feature>
<evidence type="ECO:0000256" key="2">
    <source>
        <dbReference type="ARBA" id="ARBA00022741"/>
    </source>
</evidence>
<dbReference type="InterPro" id="IPR003593">
    <property type="entry name" value="AAA+_ATPase"/>
</dbReference>
<reference evidence="5" key="2">
    <citation type="journal article" date="2021" name="PeerJ">
        <title>Extensive microbial diversity within the chicken gut microbiome revealed by metagenomics and culture.</title>
        <authorList>
            <person name="Gilroy R."/>
            <person name="Ravi A."/>
            <person name="Getino M."/>
            <person name="Pursley I."/>
            <person name="Horton D.L."/>
            <person name="Alikhan N.F."/>
            <person name="Baker D."/>
            <person name="Gharbi K."/>
            <person name="Hall N."/>
            <person name="Watson M."/>
            <person name="Adriaenssens E.M."/>
            <person name="Foster-Nyarko E."/>
            <person name="Jarju S."/>
            <person name="Secka A."/>
            <person name="Antonio M."/>
            <person name="Oren A."/>
            <person name="Chaudhuri R.R."/>
            <person name="La Ragione R."/>
            <person name="Hildebrand F."/>
            <person name="Pallen M.J."/>
        </authorList>
    </citation>
    <scope>NUCLEOTIDE SEQUENCE</scope>
    <source>
        <strain evidence="5">ChiBcec2-4451</strain>
    </source>
</reference>
<dbReference type="PANTHER" id="PTHR24220">
    <property type="entry name" value="IMPORT ATP-BINDING PROTEIN"/>
    <property type="match status" value="1"/>
</dbReference>